<keyword evidence="4" id="KW-1185">Reference proteome</keyword>
<dbReference type="Pfam" id="PF07811">
    <property type="entry name" value="TadE"/>
    <property type="match status" value="1"/>
</dbReference>
<name>A0A7W6S2P3_9PROT</name>
<organism evidence="3 4">
    <name type="scientific">Roseospira goensis</name>
    <dbReference type="NCBI Taxonomy" id="391922"/>
    <lineage>
        <taxon>Bacteria</taxon>
        <taxon>Pseudomonadati</taxon>
        <taxon>Pseudomonadota</taxon>
        <taxon>Alphaproteobacteria</taxon>
        <taxon>Rhodospirillales</taxon>
        <taxon>Rhodospirillaceae</taxon>
        <taxon>Roseospira</taxon>
    </lineage>
</organism>
<gene>
    <name evidence="3" type="ORF">GGD88_002826</name>
</gene>
<dbReference type="InterPro" id="IPR012495">
    <property type="entry name" value="TadE-like_dom"/>
</dbReference>
<dbReference type="Proteomes" id="UP000555728">
    <property type="component" value="Unassembled WGS sequence"/>
</dbReference>
<protein>
    <submittedName>
        <fullName evidence="3">Flp pilus assembly pilin Flp</fullName>
    </submittedName>
</protein>
<evidence type="ECO:0000313" key="3">
    <source>
        <dbReference type="EMBL" id="MBB4287082.1"/>
    </source>
</evidence>
<accession>A0A7W6S2P3</accession>
<feature type="transmembrane region" description="Helical" evidence="1">
    <location>
        <begin position="21"/>
        <end position="48"/>
    </location>
</feature>
<dbReference type="RefSeq" id="WP_184436482.1">
    <property type="nucleotide sequence ID" value="NZ_JACIGI010000027.1"/>
</dbReference>
<dbReference type="EMBL" id="JACIGI010000027">
    <property type="protein sequence ID" value="MBB4287082.1"/>
    <property type="molecule type" value="Genomic_DNA"/>
</dbReference>
<feature type="domain" description="TadE-like" evidence="2">
    <location>
        <begin position="20"/>
        <end position="62"/>
    </location>
</feature>
<evidence type="ECO:0000256" key="1">
    <source>
        <dbReference type="SAM" id="Phobius"/>
    </source>
</evidence>
<comment type="caution">
    <text evidence="3">The sequence shown here is derived from an EMBL/GenBank/DDBJ whole genome shotgun (WGS) entry which is preliminary data.</text>
</comment>
<evidence type="ECO:0000313" key="4">
    <source>
        <dbReference type="Proteomes" id="UP000555728"/>
    </source>
</evidence>
<dbReference type="AlphaFoldDB" id="A0A7W6S2P3"/>
<sequence length="176" mass="19141">MTTKRRRDHLVSRLWRARRGAVAIEFGLVALPLVLMLAAVLEIGIMLLHSVTLHGALEEGARQLRTGQVFNSGNPRQTFEDAVCGDGLLMFDCADLVFDVRNYGDYGSVNLTPPTLGGDGLPQSPSFAPGDAGDITVARVYARYHFATPLIGAFFNDDGYDSRLIAYAAVVKGEPW</sequence>
<keyword evidence="1" id="KW-0812">Transmembrane</keyword>
<proteinExistence type="predicted"/>
<keyword evidence="1" id="KW-0472">Membrane</keyword>
<reference evidence="3 4" key="1">
    <citation type="submission" date="2020-08" db="EMBL/GenBank/DDBJ databases">
        <title>Genome sequencing of Purple Non-Sulfur Bacteria from various extreme environments.</title>
        <authorList>
            <person name="Mayer M."/>
        </authorList>
    </citation>
    <scope>NUCLEOTIDE SEQUENCE [LARGE SCALE GENOMIC DNA]</scope>
    <source>
        <strain evidence="3 4">JA135</strain>
    </source>
</reference>
<evidence type="ECO:0000259" key="2">
    <source>
        <dbReference type="Pfam" id="PF07811"/>
    </source>
</evidence>
<keyword evidence="1" id="KW-1133">Transmembrane helix</keyword>